<proteinExistence type="predicted"/>
<comment type="caution">
    <text evidence="1">The sequence shown here is derived from an EMBL/GenBank/DDBJ whole genome shotgun (WGS) entry which is preliminary data.</text>
</comment>
<accession>A0A4Y2I679</accession>
<dbReference type="AlphaFoldDB" id="A0A4Y2I679"/>
<dbReference type="Gene3D" id="3.30.420.10">
    <property type="entry name" value="Ribonuclease H-like superfamily/Ribonuclease H"/>
    <property type="match status" value="1"/>
</dbReference>
<dbReference type="OrthoDB" id="616263at2759"/>
<gene>
    <name evidence="1" type="ORF">AVEN_94686_1</name>
</gene>
<keyword evidence="2" id="KW-1185">Reference proteome</keyword>
<reference evidence="1 2" key="1">
    <citation type="journal article" date="2019" name="Sci. Rep.">
        <title>Orb-weaving spider Araneus ventricosus genome elucidates the spidroin gene catalogue.</title>
        <authorList>
            <person name="Kono N."/>
            <person name="Nakamura H."/>
            <person name="Ohtoshi R."/>
            <person name="Moran D.A.P."/>
            <person name="Shinohara A."/>
            <person name="Yoshida Y."/>
            <person name="Fujiwara M."/>
            <person name="Mori M."/>
            <person name="Tomita M."/>
            <person name="Arakawa K."/>
        </authorList>
    </citation>
    <scope>NUCLEOTIDE SEQUENCE [LARGE SCALE GENOMIC DNA]</scope>
</reference>
<dbReference type="Proteomes" id="UP000499080">
    <property type="component" value="Unassembled WGS sequence"/>
</dbReference>
<dbReference type="EMBL" id="BGPR01002426">
    <property type="protein sequence ID" value="GBM73241.1"/>
    <property type="molecule type" value="Genomic_DNA"/>
</dbReference>
<protein>
    <submittedName>
        <fullName evidence="1">Uncharacterized protein</fullName>
    </submittedName>
</protein>
<dbReference type="GO" id="GO:0003676">
    <property type="term" value="F:nucleic acid binding"/>
    <property type="evidence" value="ECO:0007669"/>
    <property type="project" value="InterPro"/>
</dbReference>
<evidence type="ECO:0000313" key="1">
    <source>
        <dbReference type="EMBL" id="GBM73241.1"/>
    </source>
</evidence>
<evidence type="ECO:0000313" key="2">
    <source>
        <dbReference type="Proteomes" id="UP000499080"/>
    </source>
</evidence>
<organism evidence="1 2">
    <name type="scientific">Araneus ventricosus</name>
    <name type="common">Orbweaver spider</name>
    <name type="synonym">Epeira ventricosa</name>
    <dbReference type="NCBI Taxonomy" id="182803"/>
    <lineage>
        <taxon>Eukaryota</taxon>
        <taxon>Metazoa</taxon>
        <taxon>Ecdysozoa</taxon>
        <taxon>Arthropoda</taxon>
        <taxon>Chelicerata</taxon>
        <taxon>Arachnida</taxon>
        <taxon>Araneae</taxon>
        <taxon>Araneomorphae</taxon>
        <taxon>Entelegynae</taxon>
        <taxon>Araneoidea</taxon>
        <taxon>Araneidae</taxon>
        <taxon>Araneus</taxon>
    </lineage>
</organism>
<dbReference type="InterPro" id="IPR036397">
    <property type="entry name" value="RNaseH_sf"/>
</dbReference>
<name>A0A4Y2I679_ARAVE</name>
<sequence>MTPSLNMQWNLRPITSRWPSDYFPFPKLKEHLTGRRFSSESDVKKVADNWLNGQERDFCQAGLNKSILRSDKCLNRFGDCVEKLSTNMPLNSLLYFLANVNK</sequence>